<name>A0A6G1I6C5_9PEZI</name>
<sequence length="879" mass="95205">MTTRTIPGAFVCLQCRLRHLRPREFRAPFEAFRQAGPRHLRFASSQPDAAPDAKPPSPPELKPKRPRKPRKKSAPPPDNTEGSPAGVAVLDAGGTQETPHVDGTNEAGVGSVLGSNRDAILGYLKDKGGGPSEDATYEMIDKLLSSHTQTVPGHISQQEYLDMVKDLKEGFTNKQLQKYASRKDAQELSANLKGPIWVPFTASKWKPKSKESYADRIIKRCWGLTVDDQGDLGHIDVPLKHFEHGLLSVGSPSDIEQLSARKNVQIEATGDKLRIIGTHGAAEDAMAALTELRSTIINKTVWINHLFPLRTRIPNRPHVSSRDLKAVGDLTGSTITATPAPHIYVIRSTNETDWYDARRALVALMSPMHLSTTATLADIQDTSKLSLTNFSMFQYLPFRYRSSKWFRIASPVPRVDGASTKSDEETIESKADPVVPPGLRNGVDSALNRGPVISRLTDLLGTKGVRNSVRFGSVLHTGAANDILESVQAPDQKFNVMNIFAQAIPGLSRVLPYLKLREDKHKTQMDVLSFTLFPSKKPPKDGSVPTTIKVYPRVCVEFFVSGFGQPQQVVEFSRICAVADHATYVCTPARAVDMELATTATSTIVEDLKTASPAVRDFVEQTKANIIGGGLLRAPHAVSLPIIASPGKDDIEVEYMFTSVEHQEIVPLKFEGFPVSYTSMTAGNLGGRQSGLSLRMPGAGEYGDGKTRGEFIEAAFKLQHLIDEAAHGRLAEPPGLIRSLPVEGLPTTTEWVTKAKRARPVFTPFVKTSRGESPSEVVFRSILKSTAMTGAGDAEPVVASEAAVGSADNSLPERSAVNAETGDTPRTDEIEARNGVGVEGNGKDGDGPATMEGTRPEDRSGVNDDMEHGGDSTGLKQTG</sequence>
<evidence type="ECO:0000259" key="3">
    <source>
        <dbReference type="Pfam" id="PF20778"/>
    </source>
</evidence>
<proteinExistence type="predicted"/>
<dbReference type="EMBL" id="ML996689">
    <property type="protein sequence ID" value="KAF2403619.1"/>
    <property type="molecule type" value="Genomic_DNA"/>
</dbReference>
<feature type="domain" description="SLS1 N-terminal" evidence="2">
    <location>
        <begin position="133"/>
        <end position="226"/>
    </location>
</feature>
<feature type="compositionally biased region" description="Basic residues" evidence="1">
    <location>
        <begin position="64"/>
        <end position="73"/>
    </location>
</feature>
<dbReference type="Pfam" id="PF20778">
    <property type="entry name" value="SLS1_C"/>
    <property type="match status" value="1"/>
</dbReference>
<dbReference type="AlphaFoldDB" id="A0A6G1I6C5"/>
<reference evidence="4" key="1">
    <citation type="journal article" date="2020" name="Stud. Mycol.">
        <title>101 Dothideomycetes genomes: a test case for predicting lifestyles and emergence of pathogens.</title>
        <authorList>
            <person name="Haridas S."/>
            <person name="Albert R."/>
            <person name="Binder M."/>
            <person name="Bloem J."/>
            <person name="Labutti K."/>
            <person name="Salamov A."/>
            <person name="Andreopoulos B."/>
            <person name="Baker S."/>
            <person name="Barry K."/>
            <person name="Bills G."/>
            <person name="Bluhm B."/>
            <person name="Cannon C."/>
            <person name="Castanera R."/>
            <person name="Culley D."/>
            <person name="Daum C."/>
            <person name="Ezra D."/>
            <person name="Gonzalez J."/>
            <person name="Henrissat B."/>
            <person name="Kuo A."/>
            <person name="Liang C."/>
            <person name="Lipzen A."/>
            <person name="Lutzoni F."/>
            <person name="Magnuson J."/>
            <person name="Mondo S."/>
            <person name="Nolan M."/>
            <person name="Ohm R."/>
            <person name="Pangilinan J."/>
            <person name="Park H.-J."/>
            <person name="Ramirez L."/>
            <person name="Alfaro M."/>
            <person name="Sun H."/>
            <person name="Tritt A."/>
            <person name="Yoshinaga Y."/>
            <person name="Zwiers L.-H."/>
            <person name="Turgeon B."/>
            <person name="Goodwin S."/>
            <person name="Spatafora J."/>
            <person name="Crous P."/>
            <person name="Grigoriev I."/>
        </authorList>
    </citation>
    <scope>NUCLEOTIDE SEQUENCE</scope>
    <source>
        <strain evidence="4">CBS 262.69</strain>
    </source>
</reference>
<feature type="compositionally biased region" description="Low complexity" evidence="1">
    <location>
        <begin position="43"/>
        <end position="52"/>
    </location>
</feature>
<evidence type="ECO:0000313" key="5">
    <source>
        <dbReference type="Proteomes" id="UP000799640"/>
    </source>
</evidence>
<feature type="region of interest" description="Disordered" evidence="1">
    <location>
        <begin position="43"/>
        <end position="111"/>
    </location>
</feature>
<evidence type="ECO:0000256" key="1">
    <source>
        <dbReference type="SAM" id="MobiDB-lite"/>
    </source>
</evidence>
<gene>
    <name evidence="4" type="ORF">EJ06DRAFT_546797</name>
</gene>
<evidence type="ECO:0000259" key="2">
    <source>
        <dbReference type="Pfam" id="PF20776"/>
    </source>
</evidence>
<accession>A0A6G1I6C5</accession>
<feature type="region of interest" description="Disordered" evidence="1">
    <location>
        <begin position="417"/>
        <end position="441"/>
    </location>
</feature>
<keyword evidence="5" id="KW-1185">Reference proteome</keyword>
<feature type="region of interest" description="Disordered" evidence="1">
    <location>
        <begin position="804"/>
        <end position="879"/>
    </location>
</feature>
<evidence type="ECO:0000313" key="4">
    <source>
        <dbReference type="EMBL" id="KAF2403619.1"/>
    </source>
</evidence>
<organism evidence="4 5">
    <name type="scientific">Trichodelitschia bisporula</name>
    <dbReference type="NCBI Taxonomy" id="703511"/>
    <lineage>
        <taxon>Eukaryota</taxon>
        <taxon>Fungi</taxon>
        <taxon>Dikarya</taxon>
        <taxon>Ascomycota</taxon>
        <taxon>Pezizomycotina</taxon>
        <taxon>Dothideomycetes</taxon>
        <taxon>Dothideomycetes incertae sedis</taxon>
        <taxon>Phaeotrichales</taxon>
        <taxon>Phaeotrichaceae</taxon>
        <taxon>Trichodelitschia</taxon>
    </lineage>
</organism>
<feature type="compositionally biased region" description="Basic and acidic residues" evidence="1">
    <location>
        <begin position="421"/>
        <end position="431"/>
    </location>
</feature>
<dbReference type="InterPro" id="IPR048401">
    <property type="entry name" value="SLS1_C"/>
</dbReference>
<feature type="domain" description="SLS1 C-terminal" evidence="3">
    <location>
        <begin position="395"/>
        <end position="718"/>
    </location>
</feature>
<protein>
    <submittedName>
        <fullName evidence="4">Uncharacterized protein</fullName>
    </submittedName>
</protein>
<feature type="compositionally biased region" description="Basic and acidic residues" evidence="1">
    <location>
        <begin position="854"/>
        <end position="870"/>
    </location>
</feature>
<dbReference type="Proteomes" id="UP000799640">
    <property type="component" value="Unassembled WGS sequence"/>
</dbReference>
<dbReference type="Pfam" id="PF20776">
    <property type="entry name" value="SLS1_N"/>
    <property type="match status" value="1"/>
</dbReference>
<dbReference type="InterPro" id="IPR048400">
    <property type="entry name" value="SLS1_N"/>
</dbReference>
<dbReference type="OrthoDB" id="5392646at2759"/>
<feature type="compositionally biased region" description="Basic and acidic residues" evidence="1">
    <location>
        <begin position="823"/>
        <end position="832"/>
    </location>
</feature>